<accession>A0ABS5ZDR7</accession>
<protein>
    <submittedName>
        <fullName evidence="1">Dimeric alpha-beta barrel</fullName>
    </submittedName>
</protein>
<evidence type="ECO:0000313" key="1">
    <source>
        <dbReference type="EMBL" id="MBU2712207.1"/>
    </source>
</evidence>
<keyword evidence="2" id="KW-1185">Reference proteome</keyword>
<dbReference type="RefSeq" id="WP_215820436.1">
    <property type="nucleotide sequence ID" value="NZ_JAGSOY010000032.1"/>
</dbReference>
<sequence>MVRSVSHNLNTSCSLLDGETGPGKVALVFHIKIKDVEGYQQWFAESQNKFRSRRLYCVNIDPVPREGMLLDQLVIDEFSSAQSASAFMSVYGVALKELCSVYAVLAVKPEPFMTFCVVRVISWFIRLFKGVQDKGPLRSDWSADNTAVWPDKKQMDVARSQEMDKTLYVYNLNKYRAKADYPPSANINKLVSGSEAYDRYAKIAGFELLRRGAFPVYGGKPIGLVDGEFDCMLADHWDKFIFVRYPQRRNLLTLIESEAFHQGQIHRDAGLERVAIFLGELAE</sequence>
<gene>
    <name evidence="1" type="ORF">KCG35_14165</name>
</gene>
<reference evidence="1 2" key="1">
    <citation type="submission" date="2021-04" db="EMBL/GenBank/DDBJ databases">
        <authorList>
            <person name="Pira H."/>
            <person name="Risdian C."/>
            <person name="Wink J."/>
        </authorList>
    </citation>
    <scope>NUCLEOTIDE SEQUENCE [LARGE SCALE GENOMIC DNA]</scope>
    <source>
        <strain evidence="1 2">WH53</strain>
    </source>
</reference>
<proteinExistence type="predicted"/>
<comment type="caution">
    <text evidence="1">The sequence shown here is derived from an EMBL/GenBank/DDBJ whole genome shotgun (WGS) entry which is preliminary data.</text>
</comment>
<evidence type="ECO:0000313" key="2">
    <source>
        <dbReference type="Proteomes" id="UP000690515"/>
    </source>
</evidence>
<organism evidence="1 2">
    <name type="scientific">Zooshikella harenae</name>
    <dbReference type="NCBI Taxonomy" id="2827238"/>
    <lineage>
        <taxon>Bacteria</taxon>
        <taxon>Pseudomonadati</taxon>
        <taxon>Pseudomonadota</taxon>
        <taxon>Gammaproteobacteria</taxon>
        <taxon>Oceanospirillales</taxon>
        <taxon>Zooshikellaceae</taxon>
        <taxon>Zooshikella</taxon>
    </lineage>
</organism>
<dbReference type="Proteomes" id="UP000690515">
    <property type="component" value="Unassembled WGS sequence"/>
</dbReference>
<name>A0ABS5ZDR7_9GAMM</name>
<dbReference type="EMBL" id="JAGSOY010000032">
    <property type="protein sequence ID" value="MBU2712207.1"/>
    <property type="molecule type" value="Genomic_DNA"/>
</dbReference>
<dbReference type="Gene3D" id="3.30.70.100">
    <property type="match status" value="1"/>
</dbReference>